<comment type="caution">
    <text evidence="1">The sequence shown here is derived from an EMBL/GenBank/DDBJ whole genome shotgun (WGS) entry which is preliminary data.</text>
</comment>
<protein>
    <submittedName>
        <fullName evidence="1">Uncharacterized protein</fullName>
    </submittedName>
</protein>
<reference evidence="2" key="1">
    <citation type="journal article" date="2017" name="Genome Announc.">
        <title>Draft Genome Sequence of Terrimicrobium sacchariphilum NM-5T, a Facultative Anaerobic Soil Bacterium of the Class Spartobacteria.</title>
        <authorList>
            <person name="Qiu Y.L."/>
            <person name="Tourlousse D.M."/>
            <person name="Matsuura N."/>
            <person name="Ohashi A."/>
            <person name="Sekiguchi Y."/>
        </authorList>
    </citation>
    <scope>NUCLEOTIDE SEQUENCE [LARGE SCALE GENOMIC DNA]</scope>
    <source>
        <strain evidence="2">NM-5</strain>
    </source>
</reference>
<proteinExistence type="predicted"/>
<dbReference type="STRING" id="690879.TSACC_21961"/>
<dbReference type="InParanoid" id="A0A146G9J9"/>
<keyword evidence="2" id="KW-1185">Reference proteome</keyword>
<accession>A0A146G9J9</accession>
<name>A0A146G9J9_TERSA</name>
<dbReference type="AlphaFoldDB" id="A0A146G9J9"/>
<dbReference type="EMBL" id="BDCO01000002">
    <property type="protein sequence ID" value="GAT33544.1"/>
    <property type="molecule type" value="Genomic_DNA"/>
</dbReference>
<evidence type="ECO:0000313" key="1">
    <source>
        <dbReference type="EMBL" id="GAT33544.1"/>
    </source>
</evidence>
<sequence length="65" mass="7561">MVCPTPCGKVNCVMKNIQSFFSQMTRKSRPVYQQMELALPGSRLTRDEADFLVQIRRLREQLARS</sequence>
<gene>
    <name evidence="1" type="ORF">TSACC_21961</name>
</gene>
<evidence type="ECO:0000313" key="2">
    <source>
        <dbReference type="Proteomes" id="UP000076023"/>
    </source>
</evidence>
<dbReference type="Proteomes" id="UP000076023">
    <property type="component" value="Unassembled WGS sequence"/>
</dbReference>
<organism evidence="1 2">
    <name type="scientific">Terrimicrobium sacchariphilum</name>
    <dbReference type="NCBI Taxonomy" id="690879"/>
    <lineage>
        <taxon>Bacteria</taxon>
        <taxon>Pseudomonadati</taxon>
        <taxon>Verrucomicrobiota</taxon>
        <taxon>Terrimicrobiia</taxon>
        <taxon>Terrimicrobiales</taxon>
        <taxon>Terrimicrobiaceae</taxon>
        <taxon>Terrimicrobium</taxon>
    </lineage>
</organism>